<name>A0A381WBG0_9ZZZZ</name>
<evidence type="ECO:0000313" key="1">
    <source>
        <dbReference type="EMBL" id="SVA49845.1"/>
    </source>
</evidence>
<gene>
    <name evidence="1" type="ORF">METZ01_LOCUS102699</name>
</gene>
<reference evidence="1" key="1">
    <citation type="submission" date="2018-05" db="EMBL/GenBank/DDBJ databases">
        <authorList>
            <person name="Lanie J.A."/>
            <person name="Ng W.-L."/>
            <person name="Kazmierczak K.M."/>
            <person name="Andrzejewski T.M."/>
            <person name="Davidsen T.M."/>
            <person name="Wayne K.J."/>
            <person name="Tettelin H."/>
            <person name="Glass J.I."/>
            <person name="Rusch D."/>
            <person name="Podicherti R."/>
            <person name="Tsui H.-C.T."/>
            <person name="Winkler M.E."/>
        </authorList>
    </citation>
    <scope>NUCLEOTIDE SEQUENCE</scope>
</reference>
<proteinExistence type="predicted"/>
<dbReference type="AlphaFoldDB" id="A0A381WBG0"/>
<sequence length="571" mass="61760">VGAPSELFVSDEVRRAVLLEDGNFFSMPSSDGEIVAHFPAGTVLDYAGEATDDFERAWFMVRHPQRFERRSDAYLTNLDQNRLAGLGYRAAVMANREPGVVAPIPPPTIAGAPKPPLPPPWWRPVAMLELGYTATFNRVLAITARAPEESDLHEAIDLLGGREAIARWPVDPLPGELFVPAMIPALFQFDGAEWRLARPVRLLGDAISLLGNPTFETDSEKSTLAGGPALHCWSLIGSLDPAGRSAGSVRVAPPSVELAPPVVLLEAGKGAAPVTTRVAPPTIATLFPYSLLMPPRVDAYTPPNGIVLQDVHSQQAVYLEQTLRPASTRVLRGKSLVLDLVTRNAPGASAAATFGVDIEIRFLDDQLPEHFSASFPSSDNAGHVAFPFDVPMDADTITVRLLVADRSVARAQRGSVIFERASLRLASWVSEPPASSVVLYSITANTFEGAPLYTRAPMVVTTREAEQIEQVWADIVETEWPKEDKQRILAGEIRHGMSEQQVRLSWGEPLKQTKFSGDGNDSRWDYADRYAVFAGGNIIAFSQVSPQARDQPVAALMCPGLVTGVPATAGQ</sequence>
<dbReference type="EMBL" id="UINC01011279">
    <property type="protein sequence ID" value="SVA49845.1"/>
    <property type="molecule type" value="Genomic_DNA"/>
</dbReference>
<feature type="non-terminal residue" evidence="1">
    <location>
        <position position="1"/>
    </location>
</feature>
<protein>
    <submittedName>
        <fullName evidence="1">Uncharacterized protein</fullName>
    </submittedName>
</protein>
<accession>A0A381WBG0</accession>
<organism evidence="1">
    <name type="scientific">marine metagenome</name>
    <dbReference type="NCBI Taxonomy" id="408172"/>
    <lineage>
        <taxon>unclassified sequences</taxon>
        <taxon>metagenomes</taxon>
        <taxon>ecological metagenomes</taxon>
    </lineage>
</organism>